<dbReference type="PhylomeDB" id="A0A0A2I1F0"/>
<dbReference type="CDD" id="cd22676">
    <property type="entry name" value="FHA_SNIP1_DDL-like"/>
    <property type="match status" value="1"/>
</dbReference>
<dbReference type="EMBL" id="JQFZ01000288">
    <property type="protein sequence ID" value="KGO51328.1"/>
    <property type="molecule type" value="Genomic_DNA"/>
</dbReference>
<dbReference type="PROSITE" id="PS50006">
    <property type="entry name" value="FHA_DOMAIN"/>
    <property type="match status" value="1"/>
</dbReference>
<protein>
    <recommendedName>
        <fullName evidence="1">FHA domain-containing protein</fullName>
    </recommendedName>
</protein>
<dbReference type="RefSeq" id="XP_016594281.1">
    <property type="nucleotide sequence ID" value="XM_016738172.1"/>
</dbReference>
<evidence type="ECO:0000313" key="3">
    <source>
        <dbReference type="Proteomes" id="UP000030143"/>
    </source>
</evidence>
<keyword evidence="3" id="KW-1185">Reference proteome</keyword>
<feature type="domain" description="FHA" evidence="1">
    <location>
        <begin position="198"/>
        <end position="261"/>
    </location>
</feature>
<name>A0A0A2I1F0_PENEN</name>
<evidence type="ECO:0000259" key="1">
    <source>
        <dbReference type="PROSITE" id="PS50006"/>
    </source>
</evidence>
<dbReference type="GeneID" id="27673591"/>
<dbReference type="STRING" id="27334.A0A0A2I1F0"/>
<dbReference type="OrthoDB" id="444265at2759"/>
<accession>A0A0A2I1F0</accession>
<dbReference type="AlphaFoldDB" id="A0A0A2I1F0"/>
<organism evidence="2 3">
    <name type="scientific">Penicillium expansum</name>
    <name type="common">Blue mold rot fungus</name>
    <dbReference type="NCBI Taxonomy" id="27334"/>
    <lineage>
        <taxon>Eukaryota</taxon>
        <taxon>Fungi</taxon>
        <taxon>Dikarya</taxon>
        <taxon>Ascomycota</taxon>
        <taxon>Pezizomycotina</taxon>
        <taxon>Eurotiomycetes</taxon>
        <taxon>Eurotiomycetidae</taxon>
        <taxon>Eurotiales</taxon>
        <taxon>Aspergillaceae</taxon>
        <taxon>Penicillium</taxon>
    </lineage>
</organism>
<proteinExistence type="predicted"/>
<dbReference type="PANTHER" id="PTHR23308">
    <property type="entry name" value="NUCLEAR INHIBITOR OF PROTEIN PHOSPHATASE-1"/>
    <property type="match status" value="1"/>
</dbReference>
<comment type="caution">
    <text evidence="2">The sequence shown here is derived from an EMBL/GenBank/DDBJ whole genome shotgun (WGS) entry which is preliminary data.</text>
</comment>
<evidence type="ECO:0000313" key="2">
    <source>
        <dbReference type="EMBL" id="KGO51328.1"/>
    </source>
</evidence>
<dbReference type="Pfam" id="PF00498">
    <property type="entry name" value="FHA"/>
    <property type="match status" value="1"/>
</dbReference>
<dbReference type="Gene3D" id="2.60.200.20">
    <property type="match status" value="1"/>
</dbReference>
<dbReference type="InterPro" id="IPR050923">
    <property type="entry name" value="Cell_Proc_Reg/RNA_Proc"/>
</dbReference>
<dbReference type="VEuPathDB" id="FungiDB:PEXP_008070"/>
<gene>
    <name evidence="2" type="ORF">PEX2_008950</name>
</gene>
<reference evidence="2 3" key="1">
    <citation type="journal article" date="2015" name="Mol. Plant Microbe Interact.">
        <title>Genome, transcriptome, and functional analyses of Penicillium expansum provide new insights into secondary metabolism and pathogenicity.</title>
        <authorList>
            <person name="Ballester A.R."/>
            <person name="Marcet-Houben M."/>
            <person name="Levin E."/>
            <person name="Sela N."/>
            <person name="Selma-Lazaro C."/>
            <person name="Carmona L."/>
            <person name="Wisniewski M."/>
            <person name="Droby S."/>
            <person name="Gonzalez-Candelas L."/>
            <person name="Gabaldon T."/>
        </authorList>
    </citation>
    <scope>NUCLEOTIDE SEQUENCE [LARGE SCALE GENOMIC DNA]</scope>
    <source>
        <strain evidence="2 3">MD-8</strain>
    </source>
</reference>
<dbReference type="FunFam" id="2.60.200.20:FF:000038">
    <property type="entry name" value="FHA domain-containing protein SNIP1"/>
    <property type="match status" value="1"/>
</dbReference>
<dbReference type="SUPFAM" id="SSF49879">
    <property type="entry name" value="SMAD/FHA domain"/>
    <property type="match status" value="1"/>
</dbReference>
<dbReference type="HOGENOM" id="CLU_022457_0_3_1"/>
<sequence>MNADDEMRLKTTTIRAQDDAMKTAGALTVKVLDADHPAAQLKELAAEVIVIGLVASAESDQQAQLVKTAGDTDTAATDTVIPAAKMKDDRLGGIGMRDHALALAHPENHAALHHKHWNGVAPSPRSPTHSPMWRTLQMHQYQKNKSQTSMLLGGTEIVLKYHEPPEARKPPSKEAWRMYVFKGQDLLETVELGERSCWLVGRERMVVDFPLDHPSCSKQHAVLQFRFVEKRNEYGDRIGKVKPYLIDLESANGSSVNGETIPAGRYVEVMDKDVIRFGLSSREYVLMLPPS</sequence>
<dbReference type="InterPro" id="IPR008984">
    <property type="entry name" value="SMAD_FHA_dom_sf"/>
</dbReference>
<dbReference type="InterPro" id="IPR000253">
    <property type="entry name" value="FHA_dom"/>
</dbReference>
<dbReference type="SMART" id="SM00240">
    <property type="entry name" value="FHA"/>
    <property type="match status" value="1"/>
</dbReference>
<dbReference type="Proteomes" id="UP000030143">
    <property type="component" value="Unassembled WGS sequence"/>
</dbReference>